<comment type="caution">
    <text evidence="2">The sequence shown here is derived from an EMBL/GenBank/DDBJ whole genome shotgun (WGS) entry which is preliminary data.</text>
</comment>
<dbReference type="RefSeq" id="WP_256533008.1">
    <property type="nucleotide sequence ID" value="NZ_CP101824.1"/>
</dbReference>
<evidence type="ECO:0000259" key="1">
    <source>
        <dbReference type="Pfam" id="PF22518"/>
    </source>
</evidence>
<evidence type="ECO:0000313" key="2">
    <source>
        <dbReference type="EMBL" id="MFC3959495.1"/>
    </source>
</evidence>
<reference evidence="2 3" key="1">
    <citation type="journal article" date="2019" name="Int. J. Syst. Evol. Microbiol.">
        <title>The Global Catalogue of Microorganisms (GCM) 10K type strain sequencing project: providing services to taxonomists for standard genome sequencing and annotation.</title>
        <authorList>
            <consortium name="The Broad Institute Genomics Platform"/>
            <consortium name="The Broad Institute Genome Sequencing Center for Infectious Disease"/>
            <person name="Wu L."/>
            <person name="Ma J."/>
        </authorList>
    </citation>
    <scope>NUCLEOTIDE SEQUENCE [LARGE SCALE GENOMIC DNA]</scope>
    <source>
        <strain evidence="2 3">IBRC-M 10256</strain>
    </source>
</reference>
<dbReference type="Proteomes" id="UP001595846">
    <property type="component" value="Unassembled WGS sequence"/>
</dbReference>
<dbReference type="InterPro" id="IPR054266">
    <property type="entry name" value="DUF6997"/>
</dbReference>
<protein>
    <submittedName>
        <fullName evidence="2">DUF6997 domain-containing protein</fullName>
    </submittedName>
</protein>
<feature type="domain" description="DUF6997" evidence="1">
    <location>
        <begin position="120"/>
        <end position="263"/>
    </location>
</feature>
<proteinExistence type="predicted"/>
<dbReference type="Pfam" id="PF22518">
    <property type="entry name" value="DUF6997"/>
    <property type="match status" value="1"/>
</dbReference>
<evidence type="ECO:0000313" key="3">
    <source>
        <dbReference type="Proteomes" id="UP001595846"/>
    </source>
</evidence>
<gene>
    <name evidence="2" type="ORF">ACFOUR_14115</name>
</gene>
<keyword evidence="3" id="KW-1185">Reference proteome</keyword>
<dbReference type="AlphaFoldDB" id="A0ABD5NS22"/>
<accession>A0ABD5NS22</accession>
<dbReference type="EMBL" id="JBHSAQ010000013">
    <property type="protein sequence ID" value="MFC3959495.1"/>
    <property type="molecule type" value="Genomic_DNA"/>
</dbReference>
<sequence length="286" mass="31277">MVFEPALTKLRESDEPVFGPTSFRGYVDRHGIEAGRTPRHISVDSLQDLNSELRAADVMVLRMGSAPDGRGTGFVLVEARDGVEAYFLEDEALFGDVEATSMAGTAGPNGESVERDRLLSFELLPSFSETSLVNVGLASGALSEALDLDRTGALAPPATGQSTFSFEVRPRGDLAETVTHRRGQVEIDTLFAERRDGDLALFVIEAKTDGRSSLAKHKLVYPLLAIAESVPPEIELVPVYLRCRRADGRVRFSVAECSFPDPRERIGGVEELCRRRERVVELELDG</sequence>
<organism evidence="2 3">
    <name type="scientific">Halovivax cerinus</name>
    <dbReference type="NCBI Taxonomy" id="1487865"/>
    <lineage>
        <taxon>Archaea</taxon>
        <taxon>Methanobacteriati</taxon>
        <taxon>Methanobacteriota</taxon>
        <taxon>Stenosarchaea group</taxon>
        <taxon>Halobacteria</taxon>
        <taxon>Halobacteriales</taxon>
        <taxon>Natrialbaceae</taxon>
        <taxon>Halovivax</taxon>
    </lineage>
</organism>
<dbReference type="GeneID" id="73902119"/>
<name>A0ABD5NS22_9EURY</name>